<name>A0A804NB29_MAIZE</name>
<keyword evidence="5" id="KW-0539">Nucleus</keyword>
<evidence type="ECO:0000259" key="7">
    <source>
        <dbReference type="PROSITE" id="PS50811"/>
    </source>
</evidence>
<dbReference type="OrthoDB" id="652816at2759"/>
<evidence type="ECO:0000256" key="4">
    <source>
        <dbReference type="ARBA" id="ARBA00023163"/>
    </source>
</evidence>
<sequence>MGDGDYALHPEPGADDVGVCWPGELDEQLVTELLSDDSLLLGALQQDPAAVDSEHYCSRDTGASSSAPAACTGGGGTVAEHQELLPQPEAVSRALCSVYTGPTIRDIEKALSTSRPPYPWSSRRYSPMHLGRFGAAGRAPERHTTKVRSCGGKTPSDGYRWRKYGQKSIKNNPHPRSYYKCTSSRCGAKKHVEKSMDDSEMLIVTYEGSHLHGPQPLFPRRQWLSVDLSGAGVAASKTKQQQTRSSSPAASATLASDDGGGGWPPSLQIMTRNAETRGGGLTADAGESETTPGLQSGRTGVTADSCDDGSTASVPPPPQTAPSFHCDSPPTTWSWSCLDYTLAWSPEAPLLQ</sequence>
<dbReference type="GO" id="GO:0006355">
    <property type="term" value="P:regulation of DNA-templated transcription"/>
    <property type="evidence" value="ECO:0000318"/>
    <property type="project" value="GO_Central"/>
</dbReference>
<reference evidence="8" key="3">
    <citation type="submission" date="2021-05" db="UniProtKB">
        <authorList>
            <consortium name="EnsemblPlants"/>
        </authorList>
    </citation>
    <scope>IDENTIFICATION</scope>
    <source>
        <strain evidence="8">cv. B73</strain>
    </source>
</reference>
<reference evidence="9" key="1">
    <citation type="submission" date="2015-12" db="EMBL/GenBank/DDBJ databases">
        <title>Update maize B73 reference genome by single molecule sequencing technologies.</title>
        <authorList>
            <consortium name="Maize Genome Sequencing Project"/>
            <person name="Ware D."/>
        </authorList>
    </citation>
    <scope>NUCLEOTIDE SEQUENCE [LARGE SCALE GENOMIC DNA]</scope>
    <source>
        <strain evidence="9">cv. B73</strain>
    </source>
</reference>
<evidence type="ECO:0000256" key="5">
    <source>
        <dbReference type="ARBA" id="ARBA00023242"/>
    </source>
</evidence>
<dbReference type="SUPFAM" id="SSF118290">
    <property type="entry name" value="WRKY DNA-binding domain"/>
    <property type="match status" value="1"/>
</dbReference>
<evidence type="ECO:0000256" key="2">
    <source>
        <dbReference type="ARBA" id="ARBA00023015"/>
    </source>
</evidence>
<dbReference type="Pfam" id="PF03106">
    <property type="entry name" value="WRKY"/>
    <property type="match status" value="1"/>
</dbReference>
<organism evidence="8 9">
    <name type="scientific">Zea mays</name>
    <name type="common">Maize</name>
    <dbReference type="NCBI Taxonomy" id="4577"/>
    <lineage>
        <taxon>Eukaryota</taxon>
        <taxon>Viridiplantae</taxon>
        <taxon>Streptophyta</taxon>
        <taxon>Embryophyta</taxon>
        <taxon>Tracheophyta</taxon>
        <taxon>Spermatophyta</taxon>
        <taxon>Magnoliopsida</taxon>
        <taxon>Liliopsida</taxon>
        <taxon>Poales</taxon>
        <taxon>Poaceae</taxon>
        <taxon>PACMAD clade</taxon>
        <taxon>Panicoideae</taxon>
        <taxon>Andropogonodae</taxon>
        <taxon>Andropogoneae</taxon>
        <taxon>Tripsacinae</taxon>
        <taxon>Zea</taxon>
    </lineage>
</organism>
<dbReference type="PANTHER" id="PTHR31221:SF38">
    <property type="entry name" value="WRKY DOMAIN-CONTAINING PROTEIN"/>
    <property type="match status" value="1"/>
</dbReference>
<dbReference type="Proteomes" id="UP000007305">
    <property type="component" value="Chromosome 3"/>
</dbReference>
<dbReference type="FunCoup" id="A0A804NB29">
    <property type="interactions" value="252"/>
</dbReference>
<feature type="region of interest" description="Disordered" evidence="6">
    <location>
        <begin position="56"/>
        <end position="75"/>
    </location>
</feature>
<proteinExistence type="evidence at protein level"/>
<keyword evidence="9" id="KW-1185">Reference proteome</keyword>
<dbReference type="SMR" id="A0A804NB29"/>
<feature type="compositionally biased region" description="Polar residues" evidence="6">
    <location>
        <begin position="288"/>
        <end position="299"/>
    </location>
</feature>
<evidence type="ECO:0000256" key="1">
    <source>
        <dbReference type="ARBA" id="ARBA00004123"/>
    </source>
</evidence>
<feature type="compositionally biased region" description="Low complexity" evidence="6">
    <location>
        <begin position="236"/>
        <end position="256"/>
    </location>
</feature>
<accession>A0A804NB29</accession>
<dbReference type="AlphaFoldDB" id="A0A804NB29"/>
<feature type="region of interest" description="Disordered" evidence="6">
    <location>
        <begin position="234"/>
        <end position="328"/>
    </location>
</feature>
<keyword evidence="4" id="KW-0804">Transcription</keyword>
<dbReference type="GO" id="GO:0003700">
    <property type="term" value="F:DNA-binding transcription factor activity"/>
    <property type="evidence" value="ECO:0000318"/>
    <property type="project" value="GO_Central"/>
</dbReference>
<keyword evidence="10" id="KW-1267">Proteomics identification</keyword>
<keyword evidence="3" id="KW-0238">DNA-binding</keyword>
<dbReference type="SMART" id="SM00774">
    <property type="entry name" value="WRKY"/>
    <property type="match status" value="1"/>
</dbReference>
<dbReference type="PANTHER" id="PTHR31221">
    <property type="entry name" value="WRKY TRANSCRIPTION FACTOR PROTEIN 1-RELATED"/>
    <property type="match status" value="1"/>
</dbReference>
<dbReference type="Gramene" id="Zm00001eb148260_T002">
    <property type="protein sequence ID" value="Zm00001eb148260_P002"/>
    <property type="gene ID" value="Zm00001eb148260"/>
</dbReference>
<evidence type="ECO:0000256" key="3">
    <source>
        <dbReference type="ARBA" id="ARBA00023125"/>
    </source>
</evidence>
<evidence type="ECO:0000256" key="6">
    <source>
        <dbReference type="SAM" id="MobiDB-lite"/>
    </source>
</evidence>
<evidence type="ECO:0000313" key="8">
    <source>
        <dbReference type="EnsemblPlants" id="Zm00001eb148260_P002"/>
    </source>
</evidence>
<dbReference type="InterPro" id="IPR003657">
    <property type="entry name" value="WRKY_dom"/>
</dbReference>
<dbReference type="EnsemblPlants" id="Zm00001eb148260_T002">
    <property type="protein sequence ID" value="Zm00001eb148260_P002"/>
    <property type="gene ID" value="Zm00001eb148260"/>
</dbReference>
<dbReference type="RefSeq" id="XP_008673037.1">
    <property type="nucleotide sequence ID" value="XM_008674815.4"/>
</dbReference>
<dbReference type="GeneID" id="100286379"/>
<dbReference type="GO" id="GO:0005634">
    <property type="term" value="C:nucleus"/>
    <property type="evidence" value="ECO:0000318"/>
    <property type="project" value="GO_Central"/>
</dbReference>
<evidence type="ECO:0000313" key="9">
    <source>
        <dbReference type="Proteomes" id="UP000007305"/>
    </source>
</evidence>
<comment type="subcellular location">
    <subcellularLocation>
        <location evidence="1">Nucleus</location>
    </subcellularLocation>
</comment>
<keyword evidence="2" id="KW-0805">Transcription regulation</keyword>
<evidence type="ECO:0007829" key="10">
    <source>
        <dbReference type="PeptideAtlas" id="A0A804NB29"/>
    </source>
</evidence>
<dbReference type="PROSITE" id="PS50811">
    <property type="entry name" value="WRKY"/>
    <property type="match status" value="1"/>
</dbReference>
<dbReference type="Gene3D" id="2.20.25.80">
    <property type="entry name" value="WRKY domain"/>
    <property type="match status" value="1"/>
</dbReference>
<dbReference type="InterPro" id="IPR044810">
    <property type="entry name" value="WRKY_plant"/>
</dbReference>
<feature type="domain" description="WRKY" evidence="7">
    <location>
        <begin position="156"/>
        <end position="215"/>
    </location>
</feature>
<gene>
    <name evidence="8" type="primary">LOC100286379</name>
</gene>
<protein>
    <recommendedName>
        <fullName evidence="7">WRKY domain-containing protein</fullName>
    </recommendedName>
</protein>
<dbReference type="InParanoid" id="A0A804NB29"/>
<reference evidence="8" key="2">
    <citation type="submission" date="2019-07" db="EMBL/GenBank/DDBJ databases">
        <authorList>
            <person name="Seetharam A."/>
            <person name="Woodhouse M."/>
            <person name="Cannon E."/>
        </authorList>
    </citation>
    <scope>NUCLEOTIDE SEQUENCE [LARGE SCALE GENOMIC DNA]</scope>
    <source>
        <strain evidence="8">cv. B73</strain>
    </source>
</reference>
<dbReference type="InterPro" id="IPR036576">
    <property type="entry name" value="WRKY_dom_sf"/>
</dbReference>
<dbReference type="GO" id="GO:0000976">
    <property type="term" value="F:transcription cis-regulatory region binding"/>
    <property type="evidence" value="ECO:0000318"/>
    <property type="project" value="GO_Central"/>
</dbReference>